<keyword evidence="1" id="KW-0472">Membrane</keyword>
<evidence type="ECO:0000313" key="2">
    <source>
        <dbReference type="EMBL" id="KCZ99754.1"/>
    </source>
</evidence>
<name>A0A062VJH0_9PROT</name>
<proteinExistence type="predicted"/>
<reference evidence="2 3" key="1">
    <citation type="journal article" date="2014" name="Antonie Van Leeuwenhoek">
        <title>Hyphomonas beringensis sp. nov. and Hyphomonas chukchiensis sp. nov., isolated from surface seawater of the Bering Sea and Chukchi Sea.</title>
        <authorList>
            <person name="Li C."/>
            <person name="Lai Q."/>
            <person name="Li G."/>
            <person name="Dong C."/>
            <person name="Wang J."/>
            <person name="Liao Y."/>
            <person name="Shao Z."/>
        </authorList>
    </citation>
    <scope>NUCLEOTIDE SEQUENCE [LARGE SCALE GENOMIC DNA]</scope>
    <source>
        <strain evidence="2 3">PS728</strain>
    </source>
</reference>
<sequence>MNRNGTDIPVTNLRTMMRSLVLNTEGDEVTVHELLVAIGRRAHGPVFLLLGFIAVSPLTIIPGANWFIATVILAFALQIVFGLRHPWLPKGVTEIKFKRDHLVQGVAAGERYAHMVDALVKPRLTFLTEPPFLQIVAVICVLAALLTYPLGLVPLGPLLPSLTVLLFGLALTARDGFVLLLAGAAFAGAILLVVNLAPRLMALWPF</sequence>
<dbReference type="Pfam" id="PF06055">
    <property type="entry name" value="ExoD"/>
    <property type="match status" value="1"/>
</dbReference>
<keyword evidence="3" id="KW-1185">Reference proteome</keyword>
<feature type="transmembrane region" description="Helical" evidence="1">
    <location>
        <begin position="176"/>
        <end position="197"/>
    </location>
</feature>
<keyword evidence="1" id="KW-0812">Transmembrane</keyword>
<feature type="transmembrane region" description="Helical" evidence="1">
    <location>
        <begin position="132"/>
        <end position="156"/>
    </location>
</feature>
<dbReference type="PANTHER" id="PTHR41795">
    <property type="entry name" value="EXOPOLYSACCHARIDE SYNTHESIS PROTEIN"/>
    <property type="match status" value="1"/>
</dbReference>
<dbReference type="eggNOG" id="COG3932">
    <property type="taxonomic scope" value="Bacteria"/>
</dbReference>
<dbReference type="PANTHER" id="PTHR41795:SF1">
    <property type="entry name" value="EXOPOLYSACCHARIDE SYNTHESIS PROTEIN"/>
    <property type="match status" value="1"/>
</dbReference>
<dbReference type="RefSeq" id="WP_035595299.1">
    <property type="nucleotide sequence ID" value="NZ_ARYM01000004.1"/>
</dbReference>
<evidence type="ECO:0000313" key="3">
    <source>
        <dbReference type="Proteomes" id="UP000027100"/>
    </source>
</evidence>
<dbReference type="OrthoDB" id="7949130at2"/>
<gene>
    <name evidence="2" type="ORF">HPO_05185</name>
</gene>
<feature type="transmembrane region" description="Helical" evidence="1">
    <location>
        <begin position="66"/>
        <end position="83"/>
    </location>
</feature>
<accession>A0A062VJH0</accession>
<keyword evidence="1" id="KW-1133">Transmembrane helix</keyword>
<feature type="transmembrane region" description="Helical" evidence="1">
    <location>
        <begin position="42"/>
        <end position="60"/>
    </location>
</feature>
<dbReference type="PATRIC" id="fig|1280954.3.peg.1061"/>
<dbReference type="InterPro" id="IPR010331">
    <property type="entry name" value="ExoD"/>
</dbReference>
<evidence type="ECO:0000256" key="1">
    <source>
        <dbReference type="SAM" id="Phobius"/>
    </source>
</evidence>
<dbReference type="AlphaFoldDB" id="A0A062VJH0"/>
<dbReference type="EMBL" id="ARYM01000004">
    <property type="protein sequence ID" value="KCZ99754.1"/>
    <property type="molecule type" value="Genomic_DNA"/>
</dbReference>
<dbReference type="Proteomes" id="UP000027100">
    <property type="component" value="Unassembled WGS sequence"/>
</dbReference>
<comment type="caution">
    <text evidence="2">The sequence shown here is derived from an EMBL/GenBank/DDBJ whole genome shotgun (WGS) entry which is preliminary data.</text>
</comment>
<dbReference type="PIRSF" id="PIRSF033239">
    <property type="entry name" value="ExoD"/>
    <property type="match status" value="1"/>
</dbReference>
<protein>
    <submittedName>
        <fullName evidence="2">ExoD family protein</fullName>
    </submittedName>
</protein>
<organism evidence="2 3">
    <name type="scientific">Hyphomonas polymorpha PS728</name>
    <dbReference type="NCBI Taxonomy" id="1280954"/>
    <lineage>
        <taxon>Bacteria</taxon>
        <taxon>Pseudomonadati</taxon>
        <taxon>Pseudomonadota</taxon>
        <taxon>Alphaproteobacteria</taxon>
        <taxon>Hyphomonadales</taxon>
        <taxon>Hyphomonadaceae</taxon>
        <taxon>Hyphomonas</taxon>
    </lineage>
</organism>
<dbReference type="STRING" id="1280954.HPO_05185"/>